<dbReference type="GO" id="GO:0008526">
    <property type="term" value="F:phosphatidylinositol transfer activity"/>
    <property type="evidence" value="ECO:0000318"/>
    <property type="project" value="GO_Central"/>
</dbReference>
<evidence type="ECO:0000256" key="1">
    <source>
        <dbReference type="ARBA" id="ARBA00004202"/>
    </source>
</evidence>
<feature type="domain" description="CRAL-TRIO" evidence="6">
    <location>
        <begin position="224"/>
        <end position="398"/>
    </location>
</feature>
<dbReference type="PROSITE" id="PS50191">
    <property type="entry name" value="CRAL_TRIO"/>
    <property type="match status" value="1"/>
</dbReference>
<dbReference type="InterPro" id="IPR036865">
    <property type="entry name" value="CRAL-TRIO_dom_sf"/>
</dbReference>
<dbReference type="InterPro" id="IPR036273">
    <property type="entry name" value="CRAL/TRIO_N_dom_sf"/>
</dbReference>
<dbReference type="InterPro" id="IPR011074">
    <property type="entry name" value="CRAL/TRIO_N_dom"/>
</dbReference>
<dbReference type="GO" id="GO:0005886">
    <property type="term" value="C:plasma membrane"/>
    <property type="evidence" value="ECO:0007669"/>
    <property type="project" value="UniProtKB-SubCell"/>
</dbReference>
<reference evidence="7 8" key="1">
    <citation type="journal article" date="2014" name="Nat. Commun.">
        <title>Klebsormidium flaccidum genome reveals primary factors for plant terrestrial adaptation.</title>
        <authorList>
            <person name="Hori K."/>
            <person name="Maruyama F."/>
            <person name="Fujisawa T."/>
            <person name="Togashi T."/>
            <person name="Yamamoto N."/>
            <person name="Seo M."/>
            <person name="Sato S."/>
            <person name="Yamada T."/>
            <person name="Mori H."/>
            <person name="Tajima N."/>
            <person name="Moriyama T."/>
            <person name="Ikeuchi M."/>
            <person name="Watanabe M."/>
            <person name="Wada H."/>
            <person name="Kobayashi K."/>
            <person name="Saito M."/>
            <person name="Masuda T."/>
            <person name="Sasaki-Sekimoto Y."/>
            <person name="Mashiguchi K."/>
            <person name="Awai K."/>
            <person name="Shimojima M."/>
            <person name="Masuda S."/>
            <person name="Iwai M."/>
            <person name="Nobusawa T."/>
            <person name="Narise T."/>
            <person name="Kondo S."/>
            <person name="Saito H."/>
            <person name="Sato R."/>
            <person name="Murakawa M."/>
            <person name="Ihara Y."/>
            <person name="Oshima-Yamada Y."/>
            <person name="Ohtaka K."/>
            <person name="Satoh M."/>
            <person name="Sonobe K."/>
            <person name="Ishii M."/>
            <person name="Ohtani R."/>
            <person name="Kanamori-Sato M."/>
            <person name="Honoki R."/>
            <person name="Miyazaki D."/>
            <person name="Mochizuki H."/>
            <person name="Umetsu J."/>
            <person name="Higashi K."/>
            <person name="Shibata D."/>
            <person name="Kamiya Y."/>
            <person name="Sato N."/>
            <person name="Nakamura Y."/>
            <person name="Tabata S."/>
            <person name="Ida S."/>
            <person name="Kurokawa K."/>
            <person name="Ohta H."/>
        </authorList>
    </citation>
    <scope>NUCLEOTIDE SEQUENCE [LARGE SCALE GENOMIC DNA]</scope>
    <source>
        <strain evidence="7 8">NIES-2285</strain>
    </source>
</reference>
<feature type="compositionally biased region" description="Basic and acidic residues" evidence="5">
    <location>
        <begin position="568"/>
        <end position="580"/>
    </location>
</feature>
<dbReference type="InterPro" id="IPR001251">
    <property type="entry name" value="CRAL-TRIO_dom"/>
</dbReference>
<comment type="subcellular location">
    <subcellularLocation>
        <location evidence="1">Cell membrane</location>
        <topology evidence="1">Peripheral membrane protein</topology>
    </subcellularLocation>
    <subcellularLocation>
        <location evidence="2">Golgi apparatus membrane</location>
        <topology evidence="2">Peripheral membrane protein</topology>
    </subcellularLocation>
</comment>
<sequence length="798" mass="88820">MTSCGRSKGAIRKRRSTWRAGVIEQGGRPQSANPLPTQEGFFKKSATVVSSNTTNRSMMGRDRASKDEARLTREDSKATKDEARVSKAASKREGERLRRQSSDFDKTDDEGGLKKHRFKKAIAATVGAARKLGKKKSRRERHNVIHIEEPPLSEHEKQEVNQFRTMLQEAELLPARHDDYHTLLRFIRARKHDLAAAKEMWTKYIEWRRDFGTDTIEKDFTFEEVEQVKEHYPQGHHGVDREGCPIYIERIGKVDAHRVLKYTTIERYLKYHVKEFELMFSVKFPAASIACGRHVETSTSIMDAEGVGFKSLNKPARTLIQAIAAIDGSYYPETMKRMLIINAGPALRSIWSIVKGWIDPVTVKKITVLGTKYHKELFEYIDPSQLPDFLGGTCHCEGRGGCLSSDKGPWTDPTILQQLALRQAAHGRLSNGYGHRLLGSQGSEGFGHSTDEEETEDERSPQFSKDPSFFRQLSGMSRNDSNIPESGDEAQSELPAGRQLATIKSANANSGESTPGASPSGSLIEAVAAQEYQKMVRPSNLKPVSPKPAPLELPDDRPEPTGGIGHTIVDDRGENLRDSEIPGPSDSGTVKLKASPWTVRRSLSAGRGATKARRLSEQWTADAPKEKLVTKEEEPMAGGETKPGYANPVWRVFLTQLLPALASLWSFCLRHVAGVGEGSKKQMQERGGGVRATENGEVDERRARAAESRRAEASDSALAERIESLEAQVRTLAVSLTRPNSPERPPSLTGDGETHKKVETLELELETTKKEVRRLLSKQNELESLIKELPANRKFACF</sequence>
<dbReference type="PANTHER" id="PTHR45657:SF1">
    <property type="entry name" value="CRAL-TRIO DOMAIN-CONTAINING PROTEIN YKL091C-RELATED"/>
    <property type="match status" value="1"/>
</dbReference>
<protein>
    <submittedName>
        <fullName evidence="7">Phosphatidylinositol transfer protein SEC14 and related proteins</fullName>
    </submittedName>
</protein>
<organism evidence="7 8">
    <name type="scientific">Klebsormidium nitens</name>
    <name type="common">Green alga</name>
    <name type="synonym">Ulothrix nitens</name>
    <dbReference type="NCBI Taxonomy" id="105231"/>
    <lineage>
        <taxon>Eukaryota</taxon>
        <taxon>Viridiplantae</taxon>
        <taxon>Streptophyta</taxon>
        <taxon>Klebsormidiophyceae</taxon>
        <taxon>Klebsormidiales</taxon>
        <taxon>Klebsormidiaceae</taxon>
        <taxon>Klebsormidium</taxon>
    </lineage>
</organism>
<name>A0A1Y1I8P6_KLENI</name>
<feature type="compositionally biased region" description="Polar residues" evidence="5">
    <location>
        <begin position="47"/>
        <end position="57"/>
    </location>
</feature>
<evidence type="ECO:0000256" key="2">
    <source>
        <dbReference type="ARBA" id="ARBA00004395"/>
    </source>
</evidence>
<dbReference type="InterPro" id="IPR051026">
    <property type="entry name" value="PI/PC_transfer"/>
</dbReference>
<dbReference type="Pfam" id="PF03765">
    <property type="entry name" value="CRAL_TRIO_N"/>
    <property type="match status" value="1"/>
</dbReference>
<feature type="compositionally biased region" description="Basic and acidic residues" evidence="5">
    <location>
        <begin position="698"/>
        <end position="712"/>
    </location>
</feature>
<feature type="region of interest" description="Disordered" evidence="5">
    <location>
        <begin position="1"/>
        <end position="112"/>
    </location>
</feature>
<accession>A0A1Y1I8P6</accession>
<dbReference type="Gene3D" id="3.40.525.10">
    <property type="entry name" value="CRAL-TRIO lipid binding domain"/>
    <property type="match status" value="1"/>
</dbReference>
<feature type="compositionally biased region" description="Polar residues" evidence="5">
    <location>
        <begin position="474"/>
        <end position="484"/>
    </location>
</feature>
<dbReference type="EMBL" id="DF237293">
    <property type="protein sequence ID" value="GAQ87310.1"/>
    <property type="molecule type" value="Genomic_DNA"/>
</dbReference>
<keyword evidence="8" id="KW-1185">Reference proteome</keyword>
<dbReference type="CDD" id="cd00170">
    <property type="entry name" value="SEC14"/>
    <property type="match status" value="1"/>
</dbReference>
<keyword evidence="4" id="KW-0175">Coiled coil</keyword>
<dbReference type="STRING" id="105231.A0A1Y1I8P6"/>
<dbReference type="AlphaFoldDB" id="A0A1Y1I8P6"/>
<dbReference type="OrthoDB" id="1434354at2759"/>
<evidence type="ECO:0000256" key="5">
    <source>
        <dbReference type="SAM" id="MobiDB-lite"/>
    </source>
</evidence>
<dbReference type="Gene3D" id="1.10.8.20">
    <property type="entry name" value="N-terminal domain of phosphatidylinositol transfer protein sec14p"/>
    <property type="match status" value="1"/>
</dbReference>
<dbReference type="GO" id="GO:0000139">
    <property type="term" value="C:Golgi membrane"/>
    <property type="evidence" value="ECO:0007669"/>
    <property type="project" value="UniProtKB-SubCell"/>
</dbReference>
<evidence type="ECO:0000313" key="8">
    <source>
        <dbReference type="Proteomes" id="UP000054558"/>
    </source>
</evidence>
<dbReference type="SUPFAM" id="SSF52087">
    <property type="entry name" value="CRAL/TRIO domain"/>
    <property type="match status" value="1"/>
</dbReference>
<dbReference type="SMART" id="SM00516">
    <property type="entry name" value="SEC14"/>
    <property type="match status" value="1"/>
</dbReference>
<comment type="similarity">
    <text evidence="3">Belongs to the SFH family.</text>
</comment>
<evidence type="ECO:0000313" key="7">
    <source>
        <dbReference type="EMBL" id="GAQ87310.1"/>
    </source>
</evidence>
<gene>
    <name evidence="7" type="ORF">KFL_003440110</name>
</gene>
<feature type="region of interest" description="Disordered" evidence="5">
    <location>
        <begin position="678"/>
        <end position="712"/>
    </location>
</feature>
<feature type="region of interest" description="Disordered" evidence="5">
    <location>
        <begin position="440"/>
        <end position="495"/>
    </location>
</feature>
<evidence type="ECO:0000256" key="4">
    <source>
        <dbReference type="SAM" id="Coils"/>
    </source>
</evidence>
<proteinExistence type="inferred from homology"/>
<feature type="compositionally biased region" description="Basic and acidic residues" evidence="5">
    <location>
        <begin position="59"/>
        <end position="112"/>
    </location>
</feature>
<dbReference type="SMART" id="SM01100">
    <property type="entry name" value="CRAL_TRIO_N"/>
    <property type="match status" value="1"/>
</dbReference>
<dbReference type="Proteomes" id="UP000054558">
    <property type="component" value="Unassembled WGS sequence"/>
</dbReference>
<feature type="region of interest" description="Disordered" evidence="5">
    <location>
        <begin position="537"/>
        <end position="591"/>
    </location>
</feature>
<dbReference type="SUPFAM" id="SSF46938">
    <property type="entry name" value="CRAL/TRIO N-terminal domain"/>
    <property type="match status" value="1"/>
</dbReference>
<evidence type="ECO:0000259" key="6">
    <source>
        <dbReference type="PROSITE" id="PS50191"/>
    </source>
</evidence>
<dbReference type="Pfam" id="PF00650">
    <property type="entry name" value="CRAL_TRIO"/>
    <property type="match status" value="1"/>
</dbReference>
<evidence type="ECO:0000256" key="3">
    <source>
        <dbReference type="ARBA" id="ARBA00038020"/>
    </source>
</evidence>
<dbReference type="PANTHER" id="PTHR45657">
    <property type="entry name" value="CRAL-TRIO DOMAIN-CONTAINING PROTEIN YKL091C-RELATED"/>
    <property type="match status" value="1"/>
</dbReference>
<feature type="coiled-coil region" evidence="4">
    <location>
        <begin position="758"/>
        <end position="785"/>
    </location>
</feature>
<dbReference type="GO" id="GO:0006892">
    <property type="term" value="P:post-Golgi vesicle-mediated transport"/>
    <property type="evidence" value="ECO:0000318"/>
    <property type="project" value="GO_Central"/>
</dbReference>